<organism evidence="3 4">
    <name type="scientific">Pristionchus mayeri</name>
    <dbReference type="NCBI Taxonomy" id="1317129"/>
    <lineage>
        <taxon>Eukaryota</taxon>
        <taxon>Metazoa</taxon>
        <taxon>Ecdysozoa</taxon>
        <taxon>Nematoda</taxon>
        <taxon>Chromadorea</taxon>
        <taxon>Rhabditida</taxon>
        <taxon>Rhabditina</taxon>
        <taxon>Diplogasteromorpha</taxon>
        <taxon>Diplogasteroidea</taxon>
        <taxon>Neodiplogasteridae</taxon>
        <taxon>Pristionchus</taxon>
    </lineage>
</organism>
<dbReference type="Proteomes" id="UP001328107">
    <property type="component" value="Unassembled WGS sequence"/>
</dbReference>
<protein>
    <submittedName>
        <fullName evidence="3">Uncharacterized protein</fullName>
    </submittedName>
</protein>
<evidence type="ECO:0000256" key="2">
    <source>
        <dbReference type="SAM" id="Phobius"/>
    </source>
</evidence>
<feature type="compositionally biased region" description="Acidic residues" evidence="1">
    <location>
        <begin position="112"/>
        <end position="125"/>
    </location>
</feature>
<evidence type="ECO:0000313" key="4">
    <source>
        <dbReference type="Proteomes" id="UP001328107"/>
    </source>
</evidence>
<comment type="caution">
    <text evidence="3">The sequence shown here is derived from an EMBL/GenBank/DDBJ whole genome shotgun (WGS) entry which is preliminary data.</text>
</comment>
<accession>A0AAN5DGE3</accession>
<sequence>MDVVVDVVDVIVVLNIMHLALFVIAVVAPEGLGELVAGQLACVSGHHPEKEYTVLSQELEDESSERLGIHHLVALDARQVLADEVELPARNDGNVNPIEERADGSAGQQEVPEPEEEEDLLVEHV</sequence>
<feature type="non-terminal residue" evidence="3">
    <location>
        <position position="125"/>
    </location>
</feature>
<reference evidence="4" key="1">
    <citation type="submission" date="2022-10" db="EMBL/GenBank/DDBJ databases">
        <title>Genome assembly of Pristionchus species.</title>
        <authorList>
            <person name="Yoshida K."/>
            <person name="Sommer R.J."/>
        </authorList>
    </citation>
    <scope>NUCLEOTIDE SEQUENCE [LARGE SCALE GENOMIC DNA]</scope>
    <source>
        <strain evidence="4">RS5460</strain>
    </source>
</reference>
<name>A0AAN5DGE3_9BILA</name>
<feature type="region of interest" description="Disordered" evidence="1">
    <location>
        <begin position="89"/>
        <end position="125"/>
    </location>
</feature>
<evidence type="ECO:0000256" key="1">
    <source>
        <dbReference type="SAM" id="MobiDB-lite"/>
    </source>
</evidence>
<keyword evidence="4" id="KW-1185">Reference proteome</keyword>
<dbReference type="AlphaFoldDB" id="A0AAN5DGE3"/>
<evidence type="ECO:0000313" key="3">
    <source>
        <dbReference type="EMBL" id="GMR62027.1"/>
    </source>
</evidence>
<keyword evidence="2" id="KW-0472">Membrane</keyword>
<keyword evidence="2" id="KW-1133">Transmembrane helix</keyword>
<feature type="transmembrane region" description="Helical" evidence="2">
    <location>
        <begin position="7"/>
        <end position="28"/>
    </location>
</feature>
<dbReference type="EMBL" id="BTRK01000006">
    <property type="protein sequence ID" value="GMR62027.1"/>
    <property type="molecule type" value="Genomic_DNA"/>
</dbReference>
<gene>
    <name evidence="3" type="ORF">PMAYCL1PPCAC_32222</name>
</gene>
<keyword evidence="2" id="KW-0812">Transmembrane</keyword>
<proteinExistence type="predicted"/>